<dbReference type="PRINTS" id="PR00032">
    <property type="entry name" value="HTHARAC"/>
</dbReference>
<dbReference type="InterPro" id="IPR009057">
    <property type="entry name" value="Homeodomain-like_sf"/>
</dbReference>
<evidence type="ECO:0000256" key="2">
    <source>
        <dbReference type="ARBA" id="ARBA00023125"/>
    </source>
</evidence>
<evidence type="ECO:0000256" key="1">
    <source>
        <dbReference type="ARBA" id="ARBA00023015"/>
    </source>
</evidence>
<dbReference type="Gene3D" id="1.10.10.60">
    <property type="entry name" value="Homeodomain-like"/>
    <property type="match status" value="2"/>
</dbReference>
<protein>
    <submittedName>
        <fullName evidence="5">Helix-turn-helix domain-containing protein</fullName>
    </submittedName>
</protein>
<reference evidence="5 6" key="1">
    <citation type="journal article" date="2012" name="J. Bacteriol.">
        <title>Genome Sequence of the Pattern-Forming Social Bacterium Paenibacillus dendritiformis C454 Chiral Morphotype.</title>
        <authorList>
            <person name="Sirota-Madi A."/>
            <person name="Olender T."/>
            <person name="Helman Y."/>
            <person name="Brainis I."/>
            <person name="Finkelshtein A."/>
            <person name="Roth D."/>
            <person name="Hagai E."/>
            <person name="Leshkowitz D."/>
            <person name="Brodsky L."/>
            <person name="Galatenko V."/>
            <person name="Nikolaev V."/>
            <person name="Gutnick D.L."/>
            <person name="Lancet D."/>
            <person name="Ben-Jacob E."/>
        </authorList>
    </citation>
    <scope>NUCLEOTIDE SEQUENCE [LARGE SCALE GENOMIC DNA]</scope>
    <source>
        <strain evidence="5 6">C454</strain>
    </source>
</reference>
<evidence type="ECO:0000256" key="3">
    <source>
        <dbReference type="ARBA" id="ARBA00023163"/>
    </source>
</evidence>
<dbReference type="EMBL" id="AHKH01000038">
    <property type="protein sequence ID" value="EHQ61419.1"/>
    <property type="molecule type" value="Genomic_DNA"/>
</dbReference>
<dbReference type="SUPFAM" id="SSF51215">
    <property type="entry name" value="Regulatory protein AraC"/>
    <property type="match status" value="1"/>
</dbReference>
<sequence>MELIALDTTDAKETNFYESDIFDISRERKIRSSMPSRHYHDAYEIFYLVSGELSYFVGDKTYHLVSGMLLFINVNEIHKLVNSSGAAFERITLQFKREFIADLLPKEGDFDVFSTFQADTHLLRLDGSEQSTVEGLFDRMVHESLRQPPGYAYYVKILLIELLIYLKRKADSSQHQHAAFPQQVHPKSIAIVNFINENYSQRITLDSISRQFYISPSYFCKMFKDSTGFTLVEYVNNVRIKEARLLLRDTDAKMGTIAERVGFESLTHFGRIFKELTGCTPLKYRHMQRSNRT</sequence>
<dbReference type="Pfam" id="PF12833">
    <property type="entry name" value="HTH_18"/>
    <property type="match status" value="1"/>
</dbReference>
<dbReference type="GO" id="GO:0043565">
    <property type="term" value="F:sequence-specific DNA binding"/>
    <property type="evidence" value="ECO:0007669"/>
    <property type="project" value="InterPro"/>
</dbReference>
<dbReference type="Gene3D" id="2.60.120.10">
    <property type="entry name" value="Jelly Rolls"/>
    <property type="match status" value="1"/>
</dbReference>
<keyword evidence="6" id="KW-1185">Reference proteome</keyword>
<dbReference type="PANTHER" id="PTHR43280:SF28">
    <property type="entry name" value="HTH-TYPE TRANSCRIPTIONAL ACTIVATOR RHAS"/>
    <property type="match status" value="1"/>
</dbReference>
<keyword evidence="1" id="KW-0805">Transcription regulation</keyword>
<comment type="caution">
    <text evidence="5">The sequence shown here is derived from an EMBL/GenBank/DDBJ whole genome shotgun (WGS) entry which is preliminary data.</text>
</comment>
<dbReference type="PANTHER" id="PTHR43280">
    <property type="entry name" value="ARAC-FAMILY TRANSCRIPTIONAL REGULATOR"/>
    <property type="match status" value="1"/>
</dbReference>
<proteinExistence type="predicted"/>
<dbReference type="SMART" id="SM00342">
    <property type="entry name" value="HTH_ARAC"/>
    <property type="match status" value="1"/>
</dbReference>
<dbReference type="PROSITE" id="PS01124">
    <property type="entry name" value="HTH_ARAC_FAMILY_2"/>
    <property type="match status" value="1"/>
</dbReference>
<evidence type="ECO:0000313" key="5">
    <source>
        <dbReference type="EMBL" id="EHQ61419.1"/>
    </source>
</evidence>
<gene>
    <name evidence="5" type="ORF">PDENDC454_15222</name>
</gene>
<organism evidence="5 6">
    <name type="scientific">Paenibacillus dendritiformis C454</name>
    <dbReference type="NCBI Taxonomy" id="1131935"/>
    <lineage>
        <taxon>Bacteria</taxon>
        <taxon>Bacillati</taxon>
        <taxon>Bacillota</taxon>
        <taxon>Bacilli</taxon>
        <taxon>Bacillales</taxon>
        <taxon>Paenibacillaceae</taxon>
        <taxon>Paenibacillus</taxon>
    </lineage>
</organism>
<evidence type="ECO:0000259" key="4">
    <source>
        <dbReference type="PROSITE" id="PS01124"/>
    </source>
</evidence>
<dbReference type="GO" id="GO:0003700">
    <property type="term" value="F:DNA-binding transcription factor activity"/>
    <property type="evidence" value="ECO:0007669"/>
    <property type="project" value="InterPro"/>
</dbReference>
<dbReference type="InterPro" id="IPR020449">
    <property type="entry name" value="Tscrpt_reg_AraC-type_HTH"/>
</dbReference>
<dbReference type="InterPro" id="IPR018062">
    <property type="entry name" value="HTH_AraC-typ_CS"/>
</dbReference>
<dbReference type="InterPro" id="IPR018060">
    <property type="entry name" value="HTH_AraC"/>
</dbReference>
<dbReference type="InterPro" id="IPR014710">
    <property type="entry name" value="RmlC-like_jellyroll"/>
</dbReference>
<accession>H3SHM7</accession>
<dbReference type="InterPro" id="IPR003313">
    <property type="entry name" value="AraC-bd"/>
</dbReference>
<dbReference type="SUPFAM" id="SSF46689">
    <property type="entry name" value="Homeodomain-like"/>
    <property type="match status" value="2"/>
</dbReference>
<dbReference type="AlphaFoldDB" id="H3SHM7"/>
<evidence type="ECO:0000313" key="6">
    <source>
        <dbReference type="Proteomes" id="UP000003900"/>
    </source>
</evidence>
<dbReference type="STRING" id="1131935.PDENDC454_15222"/>
<dbReference type="PROSITE" id="PS00041">
    <property type="entry name" value="HTH_ARAC_FAMILY_1"/>
    <property type="match status" value="1"/>
</dbReference>
<name>H3SHM7_9BACL</name>
<dbReference type="Pfam" id="PF02311">
    <property type="entry name" value="AraC_binding"/>
    <property type="match status" value="1"/>
</dbReference>
<dbReference type="Proteomes" id="UP000003900">
    <property type="component" value="Unassembled WGS sequence"/>
</dbReference>
<keyword evidence="3" id="KW-0804">Transcription</keyword>
<dbReference type="PATRIC" id="fig|1131935.3.peg.3163"/>
<keyword evidence="2" id="KW-0238">DNA-binding</keyword>
<dbReference type="InterPro" id="IPR037923">
    <property type="entry name" value="HTH-like"/>
</dbReference>
<feature type="domain" description="HTH araC/xylS-type" evidence="4">
    <location>
        <begin position="189"/>
        <end position="287"/>
    </location>
</feature>
<dbReference type="OrthoDB" id="506156at2"/>